<evidence type="ECO:0000313" key="1">
    <source>
        <dbReference type="EMBL" id="MBN9672164.1"/>
    </source>
</evidence>
<organism evidence="1 2">
    <name type="scientific">Roseibium aggregatum</name>
    <dbReference type="NCBI Taxonomy" id="187304"/>
    <lineage>
        <taxon>Bacteria</taxon>
        <taxon>Pseudomonadati</taxon>
        <taxon>Pseudomonadota</taxon>
        <taxon>Alphaproteobacteria</taxon>
        <taxon>Hyphomicrobiales</taxon>
        <taxon>Stappiaceae</taxon>
        <taxon>Roseibium</taxon>
    </lineage>
</organism>
<comment type="caution">
    <text evidence="1">The sequence shown here is derived from an EMBL/GenBank/DDBJ whole genome shotgun (WGS) entry which is preliminary data.</text>
</comment>
<accession>A0A939J5W5</accession>
<protein>
    <submittedName>
        <fullName evidence="1">Uncharacterized protein</fullName>
    </submittedName>
</protein>
<evidence type="ECO:0000313" key="2">
    <source>
        <dbReference type="Proteomes" id="UP000664096"/>
    </source>
</evidence>
<dbReference type="AlphaFoldDB" id="A0A939J5W5"/>
<name>A0A939J5W5_9HYPH</name>
<sequence length="424" mass="47302">MFFETLDSSAFATAITYKLTKEDLKIVLEALYPKEGVYAKVYADGQSEYKFAQECINYFLRHGTIAAFFMNLARLSNVDEDLRATLVDKIRTESRKMQDVAAAVRMIAETLDAHRNQEPLQQAMQQYLGRFVAHVAGSLHHPGVLKDLIDLAGDLDRLLQNFNGEAPAGPAAADDPAMEIADRLKRIKEKLDTICNGDLDPRHRDGLDRAVQIFSNAVQTGDRAQLQSAANVVNYMLKPLTGLLLLPVLQHSHCVSFEHIAVILRYVALQTDPFKRPMLNCRGIVLHKGDIYTRWLDAVKDLDALIDRISLQDGRRNDRWLVAAATDWPVSRTMVRTLCLLAAEDTGTEAGTRDEEDRHAAVEEAKLRAEAGLPGALEDLRDRLLDYRDFATKEADLQAVKVAAELAGLAGLNAILENIQQTFH</sequence>
<dbReference type="RefSeq" id="WP_207141990.1">
    <property type="nucleotide sequence ID" value="NZ_JAEKJZ010000003.1"/>
</dbReference>
<reference evidence="1" key="1">
    <citation type="submission" date="2020-12" db="EMBL/GenBank/DDBJ databases">
        <title>Oil enriched cultivation method for isolating marine PHA-producing bacteria.</title>
        <authorList>
            <person name="Zheng W."/>
            <person name="Yu S."/>
            <person name="Huang Y."/>
        </authorList>
    </citation>
    <scope>NUCLEOTIDE SEQUENCE</scope>
    <source>
        <strain evidence="1">SY-2-12</strain>
    </source>
</reference>
<dbReference type="Proteomes" id="UP000664096">
    <property type="component" value="Unassembled WGS sequence"/>
</dbReference>
<proteinExistence type="predicted"/>
<dbReference type="EMBL" id="JAEKJZ010000003">
    <property type="protein sequence ID" value="MBN9672164.1"/>
    <property type="molecule type" value="Genomic_DNA"/>
</dbReference>
<gene>
    <name evidence="1" type="ORF">JF539_17560</name>
</gene>